<keyword evidence="3" id="KW-1185">Reference proteome</keyword>
<evidence type="ECO:0000313" key="2">
    <source>
        <dbReference type="EMBL" id="GHE18971.1"/>
    </source>
</evidence>
<proteinExistence type="predicted"/>
<dbReference type="InterPro" id="IPR029039">
    <property type="entry name" value="Flavoprotein-like_sf"/>
</dbReference>
<dbReference type="Gene3D" id="3.40.50.360">
    <property type="match status" value="1"/>
</dbReference>
<dbReference type="EMBL" id="BNAD01000015">
    <property type="protein sequence ID" value="GHE18971.1"/>
    <property type="molecule type" value="Genomic_DNA"/>
</dbReference>
<dbReference type="InterPro" id="IPR005025">
    <property type="entry name" value="FMN_Rdtase-like_dom"/>
</dbReference>
<comment type="caution">
    <text evidence="2">The sequence shown here is derived from an EMBL/GenBank/DDBJ whole genome shotgun (WGS) entry which is preliminary data.</text>
</comment>
<dbReference type="SUPFAM" id="SSF52218">
    <property type="entry name" value="Flavoproteins"/>
    <property type="match status" value="1"/>
</dbReference>
<protein>
    <submittedName>
        <fullName evidence="2">Flavodoxin</fullName>
    </submittedName>
</protein>
<name>A0ABQ3HN35_9ACTN</name>
<sequence>MIPASVATFVDAEVAAATTSYDDLRVVVLNGTLKRSPEPSHTDGLLAVTRRVLEGVDAQVDVVRLVDYVVPPGVQPDMREHGWERDDFPDLYRSLVEPADIVVLASPIWLGDQSSLTRRAIERLYGWSGELNNAGQWSYYGKVGGVVITGNEDGGKHCAAQMLYALSHIGFTIPPQVDAYWNGEAGPGPSYLDDDRGARNHWTTRNAVFAAWNMLHTARRLKDAGGVPAHGNVTTNWDLSHPDHPNPEYR</sequence>
<reference evidence="3" key="1">
    <citation type="journal article" date="2019" name="Int. J. Syst. Evol. Microbiol.">
        <title>The Global Catalogue of Microorganisms (GCM) 10K type strain sequencing project: providing services to taxonomists for standard genome sequencing and annotation.</title>
        <authorList>
            <consortium name="The Broad Institute Genomics Platform"/>
            <consortium name="The Broad Institute Genome Sequencing Center for Infectious Disease"/>
            <person name="Wu L."/>
            <person name="Ma J."/>
        </authorList>
    </citation>
    <scope>NUCLEOTIDE SEQUENCE [LARGE SCALE GENOMIC DNA]</scope>
    <source>
        <strain evidence="3">CGMCC 1.12791</strain>
    </source>
</reference>
<dbReference type="Pfam" id="PF03358">
    <property type="entry name" value="FMN_red"/>
    <property type="match status" value="1"/>
</dbReference>
<feature type="domain" description="NADPH-dependent FMN reductase-like" evidence="1">
    <location>
        <begin position="25"/>
        <end position="177"/>
    </location>
</feature>
<organism evidence="2 3">
    <name type="scientific">Nocardioides flavus</name>
    <name type="common">ex Wang et al. 2016</name>
    <dbReference type="NCBI Taxonomy" id="2058780"/>
    <lineage>
        <taxon>Bacteria</taxon>
        <taxon>Bacillati</taxon>
        <taxon>Actinomycetota</taxon>
        <taxon>Actinomycetes</taxon>
        <taxon>Propionibacteriales</taxon>
        <taxon>Nocardioidaceae</taxon>
        <taxon>Nocardioides</taxon>
    </lineage>
</organism>
<evidence type="ECO:0000313" key="3">
    <source>
        <dbReference type="Proteomes" id="UP000597341"/>
    </source>
</evidence>
<dbReference type="RefSeq" id="WP_191280853.1">
    <property type="nucleotide sequence ID" value="NZ_BNAD01000015.1"/>
</dbReference>
<dbReference type="Proteomes" id="UP000597341">
    <property type="component" value="Unassembled WGS sequence"/>
</dbReference>
<gene>
    <name evidence="2" type="ORF">GCM10011376_35810</name>
</gene>
<accession>A0ABQ3HN35</accession>
<evidence type="ECO:0000259" key="1">
    <source>
        <dbReference type="Pfam" id="PF03358"/>
    </source>
</evidence>